<keyword evidence="7" id="KW-0972">Capsule biogenesis/degradation</keyword>
<dbReference type="InterPro" id="IPR000412">
    <property type="entry name" value="ABC_2_transport"/>
</dbReference>
<feature type="transmembrane region" description="Helical" evidence="11">
    <location>
        <begin position="234"/>
        <end position="255"/>
    </location>
</feature>
<comment type="similarity">
    <text evidence="2 11">Belongs to the ABC-2 integral membrane protein family.</text>
</comment>
<evidence type="ECO:0000313" key="14">
    <source>
        <dbReference type="Proteomes" id="UP000203589"/>
    </source>
</evidence>
<feature type="transmembrane region" description="Helical" evidence="11">
    <location>
        <begin position="63"/>
        <end position="81"/>
    </location>
</feature>
<dbReference type="InterPro" id="IPR047817">
    <property type="entry name" value="ABC2_TM_bact-type"/>
</dbReference>
<dbReference type="EMBL" id="CP022540">
    <property type="protein sequence ID" value="ASP19275.1"/>
    <property type="molecule type" value="Genomic_DNA"/>
</dbReference>
<sequence>MTVAAPHITPPGTFGRIMVLLNRERKTRFAGGTFGYLWAYITPAVWIALIVGLFVYLERTPPIDAGLAIFVATGILPYVAFRQTVTALSRVLSAHRYMRYFATVSTDDILWSSMLLEGLNLIVSALLIFGTVTILFGTPLPHALPSVLYALAITWLLGCGVGRFVAIGAQISDTFARSVPLVLRPFFWLSGIFYTAAELPGPVRDILWYSPFLHVTEILREGYFLGFTSHFANAWYPIVVAAGFFLISLPLERFANTRRIMRGRL</sequence>
<feature type="domain" description="ABC transmembrane type-2" evidence="12">
    <location>
        <begin position="34"/>
        <end position="255"/>
    </location>
</feature>
<organism evidence="13 14">
    <name type="scientific">Antarctobacter heliothermus</name>
    <dbReference type="NCBI Taxonomy" id="74033"/>
    <lineage>
        <taxon>Bacteria</taxon>
        <taxon>Pseudomonadati</taxon>
        <taxon>Pseudomonadota</taxon>
        <taxon>Alphaproteobacteria</taxon>
        <taxon>Rhodobacterales</taxon>
        <taxon>Roseobacteraceae</taxon>
        <taxon>Antarctobacter</taxon>
    </lineage>
</organism>
<dbReference type="PROSITE" id="PS51012">
    <property type="entry name" value="ABC_TM2"/>
    <property type="match status" value="1"/>
</dbReference>
<dbReference type="InterPro" id="IPR013525">
    <property type="entry name" value="ABC2_TM"/>
</dbReference>
<feature type="transmembrane region" description="Helical" evidence="11">
    <location>
        <begin position="178"/>
        <end position="197"/>
    </location>
</feature>
<reference evidence="13 14" key="1">
    <citation type="submission" date="2017-07" db="EMBL/GenBank/DDBJ databases">
        <title>Genome Sequence of Antarctobacter heliothermus Strain SMS3 Isolated from a culture of the Diatom Skeletonema marinoi.</title>
        <authorList>
            <person name="Topel M."/>
            <person name="Pinder M.I.M."/>
            <person name="Johansson O.N."/>
            <person name="Kourtchenko O."/>
            <person name="Godhe A."/>
            <person name="Clarke A.K."/>
        </authorList>
    </citation>
    <scope>NUCLEOTIDE SEQUENCE [LARGE SCALE GENOMIC DNA]</scope>
    <source>
        <strain evidence="13 14">SMS3</strain>
    </source>
</reference>
<feature type="transmembrane region" description="Helical" evidence="11">
    <location>
        <begin position="146"/>
        <end position="166"/>
    </location>
</feature>
<keyword evidence="5" id="KW-0762">Sugar transport</keyword>
<comment type="subcellular location">
    <subcellularLocation>
        <location evidence="11">Cell inner membrane</location>
        <topology evidence="11">Multi-pass membrane protein</topology>
    </subcellularLocation>
    <subcellularLocation>
        <location evidence="1">Cell membrane</location>
        <topology evidence="1">Multi-pass membrane protein</topology>
    </subcellularLocation>
</comment>
<evidence type="ECO:0000256" key="6">
    <source>
        <dbReference type="ARBA" id="ARBA00022692"/>
    </source>
</evidence>
<evidence type="ECO:0000256" key="9">
    <source>
        <dbReference type="ARBA" id="ARBA00023047"/>
    </source>
</evidence>
<dbReference type="GO" id="GO:0015774">
    <property type="term" value="P:polysaccharide transport"/>
    <property type="evidence" value="ECO:0007669"/>
    <property type="project" value="UniProtKB-KW"/>
</dbReference>
<evidence type="ECO:0000256" key="4">
    <source>
        <dbReference type="ARBA" id="ARBA00022475"/>
    </source>
</evidence>
<protein>
    <recommendedName>
        <fullName evidence="11">Transport permease protein</fullName>
    </recommendedName>
</protein>
<gene>
    <name evidence="13" type="ORF">ANTHELSMS3_00555</name>
</gene>
<dbReference type="OrthoDB" id="8479094at2"/>
<keyword evidence="3 11" id="KW-0813">Transport</keyword>
<keyword evidence="4 11" id="KW-1003">Cell membrane</keyword>
<evidence type="ECO:0000259" key="12">
    <source>
        <dbReference type="PROSITE" id="PS51012"/>
    </source>
</evidence>
<evidence type="ECO:0000256" key="5">
    <source>
        <dbReference type="ARBA" id="ARBA00022597"/>
    </source>
</evidence>
<evidence type="ECO:0000256" key="3">
    <source>
        <dbReference type="ARBA" id="ARBA00022448"/>
    </source>
</evidence>
<evidence type="ECO:0000256" key="10">
    <source>
        <dbReference type="ARBA" id="ARBA00023136"/>
    </source>
</evidence>
<name>A0A222DZ68_9RHOB</name>
<dbReference type="PRINTS" id="PR00164">
    <property type="entry name" value="ABC2TRNSPORT"/>
</dbReference>
<keyword evidence="10 11" id="KW-0472">Membrane</keyword>
<evidence type="ECO:0000256" key="1">
    <source>
        <dbReference type="ARBA" id="ARBA00004651"/>
    </source>
</evidence>
<accession>A0A222DZ68</accession>
<dbReference type="AlphaFoldDB" id="A0A222DZ68"/>
<keyword evidence="8 11" id="KW-1133">Transmembrane helix</keyword>
<evidence type="ECO:0000313" key="13">
    <source>
        <dbReference type="EMBL" id="ASP19275.1"/>
    </source>
</evidence>
<proteinExistence type="inferred from homology"/>
<dbReference type="PANTHER" id="PTHR30413">
    <property type="entry name" value="INNER MEMBRANE TRANSPORT PERMEASE"/>
    <property type="match status" value="1"/>
</dbReference>
<dbReference type="KEGG" id="aht:ANTHELSMS3_00555"/>
<evidence type="ECO:0000256" key="11">
    <source>
        <dbReference type="RuleBase" id="RU361157"/>
    </source>
</evidence>
<dbReference type="PANTHER" id="PTHR30413:SF10">
    <property type="entry name" value="CAPSULE POLYSACCHARIDE EXPORT INNER-MEMBRANE PROTEIN CTRC"/>
    <property type="match status" value="1"/>
</dbReference>
<feature type="transmembrane region" description="Helical" evidence="11">
    <location>
        <begin position="33"/>
        <end position="57"/>
    </location>
</feature>
<evidence type="ECO:0000256" key="2">
    <source>
        <dbReference type="ARBA" id="ARBA00007783"/>
    </source>
</evidence>
<dbReference type="GO" id="GO:0015920">
    <property type="term" value="P:lipopolysaccharide transport"/>
    <property type="evidence" value="ECO:0007669"/>
    <property type="project" value="TreeGrafter"/>
</dbReference>
<evidence type="ECO:0000256" key="8">
    <source>
        <dbReference type="ARBA" id="ARBA00022989"/>
    </source>
</evidence>
<dbReference type="Pfam" id="PF01061">
    <property type="entry name" value="ABC2_membrane"/>
    <property type="match status" value="1"/>
</dbReference>
<dbReference type="Proteomes" id="UP000203589">
    <property type="component" value="Chromosome"/>
</dbReference>
<feature type="transmembrane region" description="Helical" evidence="11">
    <location>
        <begin position="119"/>
        <end position="140"/>
    </location>
</feature>
<keyword evidence="14" id="KW-1185">Reference proteome</keyword>
<evidence type="ECO:0000256" key="7">
    <source>
        <dbReference type="ARBA" id="ARBA00022903"/>
    </source>
</evidence>
<keyword evidence="6 11" id="KW-0812">Transmembrane</keyword>
<dbReference type="GO" id="GO:0140359">
    <property type="term" value="F:ABC-type transporter activity"/>
    <property type="evidence" value="ECO:0007669"/>
    <property type="project" value="InterPro"/>
</dbReference>
<dbReference type="GO" id="GO:0043190">
    <property type="term" value="C:ATP-binding cassette (ABC) transporter complex"/>
    <property type="evidence" value="ECO:0007669"/>
    <property type="project" value="InterPro"/>
</dbReference>
<keyword evidence="9" id="KW-0625">Polysaccharide transport</keyword>
<dbReference type="RefSeq" id="WP_094033545.1">
    <property type="nucleotide sequence ID" value="NZ_CP022540.1"/>
</dbReference>